<protein>
    <submittedName>
        <fullName evidence="1">YbjN domain-containing protein</fullName>
    </submittedName>
</protein>
<evidence type="ECO:0000313" key="2">
    <source>
        <dbReference type="Proteomes" id="UP000297951"/>
    </source>
</evidence>
<evidence type="ECO:0000313" key="1">
    <source>
        <dbReference type="EMBL" id="TFU20955.1"/>
    </source>
</evidence>
<organism evidence="1 2">
    <name type="scientific">Rothia nasimurium</name>
    <dbReference type="NCBI Taxonomy" id="85336"/>
    <lineage>
        <taxon>Bacteria</taxon>
        <taxon>Bacillati</taxon>
        <taxon>Actinomycetota</taxon>
        <taxon>Actinomycetes</taxon>
        <taxon>Micrococcales</taxon>
        <taxon>Micrococcaceae</taxon>
        <taxon>Rothia</taxon>
    </lineage>
</organism>
<gene>
    <name evidence="1" type="ORF">E4U03_10335</name>
</gene>
<name>A0A4Y9F2J4_9MICC</name>
<sequence length="155" mass="17481">MGYFESVQSAAQLLKPLTDERMLQALDRLEVDYELGDDGAAVFHFERGYFYYALSSNASRDLLSVRGSYRGTFPLEALPALNKFTNAWNQQNLFPKVFPYRVEEERQGFVVLPVELSMVYAGGVADAQLDEHLRAALQTSLEYFETVASTFGGEE</sequence>
<dbReference type="OrthoDB" id="3256964at2"/>
<dbReference type="EMBL" id="SPQC01000043">
    <property type="protein sequence ID" value="TFU20955.1"/>
    <property type="molecule type" value="Genomic_DNA"/>
</dbReference>
<dbReference type="RefSeq" id="WP_135013600.1">
    <property type="nucleotide sequence ID" value="NZ_JADGLK010000043.1"/>
</dbReference>
<proteinExistence type="predicted"/>
<dbReference type="Pfam" id="PF10722">
    <property type="entry name" value="YbjN"/>
    <property type="match status" value="1"/>
</dbReference>
<comment type="caution">
    <text evidence="1">The sequence shown here is derived from an EMBL/GenBank/DDBJ whole genome shotgun (WGS) entry which is preliminary data.</text>
</comment>
<dbReference type="Proteomes" id="UP000297951">
    <property type="component" value="Unassembled WGS sequence"/>
</dbReference>
<dbReference type="AlphaFoldDB" id="A0A4Y9F2J4"/>
<dbReference type="InterPro" id="IPR019660">
    <property type="entry name" value="Put_sensory_transdc_reg_YbjN"/>
</dbReference>
<accession>A0A4Y9F2J4</accession>
<reference evidence="1 2" key="1">
    <citation type="submission" date="2019-03" db="EMBL/GenBank/DDBJ databases">
        <title>Diversity of the mouse oral microbiome.</title>
        <authorList>
            <person name="Joseph S."/>
            <person name="Aduse-Opoku J."/>
            <person name="Curtis M."/>
            <person name="Wade W."/>
            <person name="Hashim A."/>
        </authorList>
    </citation>
    <scope>NUCLEOTIDE SEQUENCE [LARGE SCALE GENOMIC DNA]</scope>
    <source>
        <strain evidence="2">irhom_31</strain>
    </source>
</reference>